<dbReference type="EMBL" id="CABPRJ010001464">
    <property type="protein sequence ID" value="VVC38198.1"/>
    <property type="molecule type" value="Genomic_DNA"/>
</dbReference>
<keyword evidence="8" id="KW-0472">Membrane</keyword>
<evidence type="ECO:0000256" key="2">
    <source>
        <dbReference type="ARBA" id="ARBA00022692"/>
    </source>
</evidence>
<evidence type="ECO:0000256" key="9">
    <source>
        <dbReference type="ARBA" id="ARBA00038030"/>
    </source>
</evidence>
<dbReference type="GO" id="GO:0030943">
    <property type="term" value="F:mitochondrion targeting sequence binding"/>
    <property type="evidence" value="ECO:0007669"/>
    <property type="project" value="TreeGrafter"/>
</dbReference>
<dbReference type="PROSITE" id="PS50293">
    <property type="entry name" value="TPR_REGION"/>
    <property type="match status" value="1"/>
</dbReference>
<evidence type="ECO:0000256" key="1">
    <source>
        <dbReference type="ARBA" id="ARBA00004572"/>
    </source>
</evidence>
<organism evidence="11 12">
    <name type="scientific">Cinara cedri</name>
    <dbReference type="NCBI Taxonomy" id="506608"/>
    <lineage>
        <taxon>Eukaryota</taxon>
        <taxon>Metazoa</taxon>
        <taxon>Ecdysozoa</taxon>
        <taxon>Arthropoda</taxon>
        <taxon>Hexapoda</taxon>
        <taxon>Insecta</taxon>
        <taxon>Pterygota</taxon>
        <taxon>Neoptera</taxon>
        <taxon>Paraneoptera</taxon>
        <taxon>Hemiptera</taxon>
        <taxon>Sternorrhyncha</taxon>
        <taxon>Aphidomorpha</taxon>
        <taxon>Aphidoidea</taxon>
        <taxon>Aphididae</taxon>
        <taxon>Lachninae</taxon>
        <taxon>Cinara</taxon>
    </lineage>
</organism>
<keyword evidence="4" id="KW-1000">Mitochondrion outer membrane</keyword>
<dbReference type="GO" id="GO:0008320">
    <property type="term" value="F:protein transmembrane transporter activity"/>
    <property type="evidence" value="ECO:0007669"/>
    <property type="project" value="TreeGrafter"/>
</dbReference>
<dbReference type="GO" id="GO:0005741">
    <property type="term" value="C:mitochondrial outer membrane"/>
    <property type="evidence" value="ECO:0007669"/>
    <property type="project" value="UniProtKB-SubCell"/>
</dbReference>
<evidence type="ECO:0000256" key="4">
    <source>
        <dbReference type="ARBA" id="ARBA00022787"/>
    </source>
</evidence>
<keyword evidence="5 10" id="KW-0802">TPR repeat</keyword>
<sequence length="502" mass="58097">MGNILTTDALPPRVFWKQQSRIKQINDLIHIGEVECDWEHFSSAILFFKKALSMCFNSDSKEYSSLKSIIYYNRAIAYFRQSNYEDCLKDCEKALELEPNHTRSFFPSTEMLNNRQKYLSGIARMALIRADGRCKDHSLKLLKSQVVIQSSGPYLEMYDNINLKLPSKSMSESFMNSFADSPFNDEFAQSLLYSNENTGLEAAMKCVANGDYQEALYKCLDEINKTNSNNVRQMMAHNIYGTICIMGELYDIGLLEFSKILTLTSDKKMKVDSLIKRALIHMKLKHIANAFRDLQTAKTEDPLNGDNHVVRANLFIRLQNFEKAAREMKKALKKKPKFLLFEIKYLYAEYLYVKNSFNQLEAKNYINELKKLAILYVNVAEVQEYYGRALIDNGEHKNAMAKFENAIKNHPKNTNLLVLLAKTQLTLHKFGAISYENAEIIMWDTFDKILKVDSNCDSIYETMSDFYSHNNKHNEAANILKHSVNYNLRQEQGEARVFNDVF</sequence>
<dbReference type="Gene3D" id="1.25.40.10">
    <property type="entry name" value="Tetratricopeptide repeat domain"/>
    <property type="match status" value="2"/>
</dbReference>
<keyword evidence="12" id="KW-1185">Reference proteome</keyword>
<dbReference type="Proteomes" id="UP000325440">
    <property type="component" value="Unassembled WGS sequence"/>
</dbReference>
<protein>
    <submittedName>
        <fullName evidence="11">Tetratricopeptide repeat,Tetratricopeptide repeat 1,Tetratricopeptide repeat-containing</fullName>
    </submittedName>
</protein>
<dbReference type="SUPFAM" id="SSF48452">
    <property type="entry name" value="TPR-like"/>
    <property type="match status" value="1"/>
</dbReference>
<dbReference type="OrthoDB" id="66418at2759"/>
<accession>A0A5E4N2J6</accession>
<dbReference type="Pfam" id="PF00515">
    <property type="entry name" value="TPR_1"/>
    <property type="match status" value="1"/>
</dbReference>
<evidence type="ECO:0000256" key="7">
    <source>
        <dbReference type="ARBA" id="ARBA00023128"/>
    </source>
</evidence>
<evidence type="ECO:0000256" key="3">
    <source>
        <dbReference type="ARBA" id="ARBA00022737"/>
    </source>
</evidence>
<gene>
    <name evidence="11" type="ORF">CINCED_3A024851</name>
</gene>
<feature type="repeat" description="TPR" evidence="10">
    <location>
        <begin position="380"/>
        <end position="413"/>
    </location>
</feature>
<dbReference type="PROSITE" id="PS50005">
    <property type="entry name" value="TPR"/>
    <property type="match status" value="2"/>
</dbReference>
<keyword evidence="6" id="KW-1133">Transmembrane helix</keyword>
<evidence type="ECO:0000256" key="10">
    <source>
        <dbReference type="PROSITE-ProRule" id="PRU00339"/>
    </source>
</evidence>
<evidence type="ECO:0000313" key="12">
    <source>
        <dbReference type="Proteomes" id="UP000325440"/>
    </source>
</evidence>
<dbReference type="InterPro" id="IPR011990">
    <property type="entry name" value="TPR-like_helical_dom_sf"/>
</dbReference>
<comment type="similarity">
    <text evidence="9">Belongs to the Tom70 family.</text>
</comment>
<keyword evidence="3" id="KW-0677">Repeat</keyword>
<dbReference type="PANTHER" id="PTHR46208">
    <property type="entry name" value="MITOCHONDRIAL IMPORT RECEPTOR SUBUNIT TOM70"/>
    <property type="match status" value="1"/>
</dbReference>
<reference evidence="11 12" key="1">
    <citation type="submission" date="2019-08" db="EMBL/GenBank/DDBJ databases">
        <authorList>
            <person name="Alioto T."/>
            <person name="Alioto T."/>
            <person name="Gomez Garrido J."/>
        </authorList>
    </citation>
    <scope>NUCLEOTIDE SEQUENCE [LARGE SCALE GENOMIC DNA]</scope>
</reference>
<dbReference type="PANTHER" id="PTHR46208:SF1">
    <property type="entry name" value="MITOCHONDRIAL IMPORT RECEPTOR SUBUNIT TOM70"/>
    <property type="match status" value="1"/>
</dbReference>
<dbReference type="AlphaFoldDB" id="A0A5E4N2J6"/>
<feature type="repeat" description="TPR" evidence="10">
    <location>
        <begin position="68"/>
        <end position="101"/>
    </location>
</feature>
<keyword evidence="2" id="KW-0812">Transmembrane</keyword>
<dbReference type="SMART" id="SM00028">
    <property type="entry name" value="TPR"/>
    <property type="match status" value="5"/>
</dbReference>
<dbReference type="GO" id="GO:0030150">
    <property type="term" value="P:protein import into mitochondrial matrix"/>
    <property type="evidence" value="ECO:0007669"/>
    <property type="project" value="TreeGrafter"/>
</dbReference>
<proteinExistence type="inferred from homology"/>
<evidence type="ECO:0000313" key="11">
    <source>
        <dbReference type="EMBL" id="VVC38198.1"/>
    </source>
</evidence>
<evidence type="ECO:0000256" key="8">
    <source>
        <dbReference type="ARBA" id="ARBA00023136"/>
    </source>
</evidence>
<evidence type="ECO:0000256" key="6">
    <source>
        <dbReference type="ARBA" id="ARBA00022989"/>
    </source>
</evidence>
<keyword evidence="7" id="KW-0496">Mitochondrion</keyword>
<name>A0A5E4N2J6_9HEMI</name>
<dbReference type="InterPro" id="IPR019734">
    <property type="entry name" value="TPR_rpt"/>
</dbReference>
<comment type="subcellular location">
    <subcellularLocation>
        <location evidence="1">Mitochondrion outer membrane</location>
        <topology evidence="1">Single-pass membrane protein</topology>
    </subcellularLocation>
</comment>
<dbReference type="GO" id="GO:0045039">
    <property type="term" value="P:protein insertion into mitochondrial inner membrane"/>
    <property type="evidence" value="ECO:0007669"/>
    <property type="project" value="TreeGrafter"/>
</dbReference>
<evidence type="ECO:0000256" key="5">
    <source>
        <dbReference type="ARBA" id="ARBA00022803"/>
    </source>
</evidence>